<feature type="compositionally biased region" description="Low complexity" evidence="1">
    <location>
        <begin position="265"/>
        <end position="276"/>
    </location>
</feature>
<name>A0A2N1MDC2_9GLOM</name>
<dbReference type="Proteomes" id="UP000233469">
    <property type="component" value="Unassembled WGS sequence"/>
</dbReference>
<accession>A0A2N1MDC2</accession>
<protein>
    <submittedName>
        <fullName evidence="2">Uncharacterized protein</fullName>
    </submittedName>
</protein>
<dbReference type="VEuPathDB" id="FungiDB:RhiirA1_468191"/>
<dbReference type="EMBL" id="LLXL01002970">
    <property type="protein sequence ID" value="PKK59603.1"/>
    <property type="molecule type" value="Genomic_DNA"/>
</dbReference>
<dbReference type="VEuPathDB" id="FungiDB:RhiirFUN_000775"/>
<gene>
    <name evidence="2" type="ORF">RhiirC2_794608</name>
</gene>
<feature type="region of interest" description="Disordered" evidence="1">
    <location>
        <begin position="74"/>
        <end position="97"/>
    </location>
</feature>
<feature type="compositionally biased region" description="Basic residues" evidence="1">
    <location>
        <begin position="277"/>
        <end position="287"/>
    </location>
</feature>
<dbReference type="AlphaFoldDB" id="A0A2N1MDC2"/>
<sequence length="287" mass="33607">MENKKILELCGYLEKELADSGLANGLMITELGNRIRNLEADVAAKERIILEKNEVNNILWEKIKALEEKEKEPTCKDTNMQKKKKCPNKKRKRARAQHTKNGMIIETELGAIGDKDKDRLEKHFAVKSRDITFYDIPAYWSDEEIFGLLNTNVGFVEYMRSKRCYKYKTVRAMLRFSNAYEKIYKEGGVNVSLTRKDQNFFLRMFDSRLSYREIKDKFHWKAVKRLTVDVQDDDTITEICKKKLEGPNDWNQNSRPSGSWMEWNQQSGTSAQAASSRTHKQWRLKCG</sequence>
<feature type="compositionally biased region" description="Basic residues" evidence="1">
    <location>
        <begin position="81"/>
        <end position="97"/>
    </location>
</feature>
<reference evidence="2 3" key="2">
    <citation type="submission" date="2017-10" db="EMBL/GenBank/DDBJ databases">
        <title>Extensive intraspecific genome diversity in a model arbuscular mycorrhizal fungus.</title>
        <authorList>
            <person name="Chen E.C.H."/>
            <person name="Morin E."/>
            <person name="Baudet D."/>
            <person name="Noel J."/>
            <person name="Ndikumana S."/>
            <person name="Charron P."/>
            <person name="St-Onge C."/>
            <person name="Giorgi J."/>
            <person name="Grigoriev I.V."/>
            <person name="Roux C."/>
            <person name="Martin F.M."/>
            <person name="Corradi N."/>
        </authorList>
    </citation>
    <scope>NUCLEOTIDE SEQUENCE [LARGE SCALE GENOMIC DNA]</scope>
    <source>
        <strain evidence="2 3">C2</strain>
    </source>
</reference>
<reference evidence="2 3" key="1">
    <citation type="submission" date="2016-04" db="EMBL/GenBank/DDBJ databases">
        <title>Genome analyses suggest a sexual origin of heterokaryosis in a supposedly ancient asexual fungus.</title>
        <authorList>
            <person name="Ropars J."/>
            <person name="Sedzielewska K."/>
            <person name="Noel J."/>
            <person name="Charron P."/>
            <person name="Farinelli L."/>
            <person name="Marton T."/>
            <person name="Kruger M."/>
            <person name="Pelin A."/>
            <person name="Brachmann A."/>
            <person name="Corradi N."/>
        </authorList>
    </citation>
    <scope>NUCLEOTIDE SEQUENCE [LARGE SCALE GENOMIC DNA]</scope>
    <source>
        <strain evidence="2 3">C2</strain>
    </source>
</reference>
<proteinExistence type="predicted"/>
<organism evidence="2 3">
    <name type="scientific">Rhizophagus irregularis</name>
    <dbReference type="NCBI Taxonomy" id="588596"/>
    <lineage>
        <taxon>Eukaryota</taxon>
        <taxon>Fungi</taxon>
        <taxon>Fungi incertae sedis</taxon>
        <taxon>Mucoromycota</taxon>
        <taxon>Glomeromycotina</taxon>
        <taxon>Glomeromycetes</taxon>
        <taxon>Glomerales</taxon>
        <taxon>Glomeraceae</taxon>
        <taxon>Rhizophagus</taxon>
    </lineage>
</organism>
<evidence type="ECO:0000256" key="1">
    <source>
        <dbReference type="SAM" id="MobiDB-lite"/>
    </source>
</evidence>
<evidence type="ECO:0000313" key="3">
    <source>
        <dbReference type="Proteomes" id="UP000233469"/>
    </source>
</evidence>
<dbReference type="VEuPathDB" id="FungiDB:FUN_000347"/>
<feature type="region of interest" description="Disordered" evidence="1">
    <location>
        <begin position="247"/>
        <end position="287"/>
    </location>
</feature>
<evidence type="ECO:0000313" key="2">
    <source>
        <dbReference type="EMBL" id="PKK59603.1"/>
    </source>
</evidence>
<comment type="caution">
    <text evidence="2">The sequence shown here is derived from an EMBL/GenBank/DDBJ whole genome shotgun (WGS) entry which is preliminary data.</text>
</comment>